<evidence type="ECO:0000259" key="9">
    <source>
        <dbReference type="PROSITE" id="PS50850"/>
    </source>
</evidence>
<feature type="transmembrane region" description="Helical" evidence="8">
    <location>
        <begin position="166"/>
        <end position="185"/>
    </location>
</feature>
<evidence type="ECO:0000256" key="8">
    <source>
        <dbReference type="SAM" id="Phobius"/>
    </source>
</evidence>
<dbReference type="GO" id="GO:0005886">
    <property type="term" value="C:plasma membrane"/>
    <property type="evidence" value="ECO:0007669"/>
    <property type="project" value="UniProtKB-SubCell"/>
</dbReference>
<keyword evidence="7 8" id="KW-0472">Membrane</keyword>
<dbReference type="AlphaFoldDB" id="A0A926D241"/>
<feature type="transmembrane region" description="Helical" evidence="8">
    <location>
        <begin position="12"/>
        <end position="31"/>
    </location>
</feature>
<feature type="transmembrane region" description="Helical" evidence="8">
    <location>
        <begin position="95"/>
        <end position="113"/>
    </location>
</feature>
<reference evidence="10" key="1">
    <citation type="submission" date="2020-08" db="EMBL/GenBank/DDBJ databases">
        <title>Genome public.</title>
        <authorList>
            <person name="Liu C."/>
            <person name="Sun Q."/>
        </authorList>
    </citation>
    <scope>NUCLEOTIDE SEQUENCE</scope>
    <source>
        <strain evidence="10">NSJ-44</strain>
    </source>
</reference>
<evidence type="ECO:0000256" key="1">
    <source>
        <dbReference type="ARBA" id="ARBA00004429"/>
    </source>
</evidence>
<dbReference type="PANTHER" id="PTHR23522:SF10">
    <property type="entry name" value="3-PHENYLPROPIONIC ACID TRANSPORTER-RELATED"/>
    <property type="match status" value="1"/>
</dbReference>
<feature type="transmembrane region" description="Helical" evidence="8">
    <location>
        <begin position="288"/>
        <end position="306"/>
    </location>
</feature>
<feature type="transmembrane region" description="Helical" evidence="8">
    <location>
        <begin position="43"/>
        <end position="62"/>
    </location>
</feature>
<dbReference type="InterPro" id="IPR024989">
    <property type="entry name" value="MFS_assoc_dom"/>
</dbReference>
<feature type="transmembrane region" description="Helical" evidence="8">
    <location>
        <begin position="258"/>
        <end position="276"/>
    </location>
</feature>
<dbReference type="SUPFAM" id="SSF103473">
    <property type="entry name" value="MFS general substrate transporter"/>
    <property type="match status" value="1"/>
</dbReference>
<dbReference type="PANTHER" id="PTHR23522">
    <property type="entry name" value="BLL5896 PROTEIN"/>
    <property type="match status" value="1"/>
</dbReference>
<name>A0A926D241_9FIRM</name>
<feature type="transmembrane region" description="Helical" evidence="8">
    <location>
        <begin position="348"/>
        <end position="369"/>
    </location>
</feature>
<feature type="transmembrane region" description="Helical" evidence="8">
    <location>
        <begin position="74"/>
        <end position="89"/>
    </location>
</feature>
<dbReference type="Pfam" id="PF12832">
    <property type="entry name" value="MFS_1_like"/>
    <property type="match status" value="1"/>
</dbReference>
<keyword evidence="6 8" id="KW-1133">Transmembrane helix</keyword>
<keyword evidence="2" id="KW-0813">Transport</keyword>
<comment type="caution">
    <text evidence="10">The sequence shown here is derived from an EMBL/GenBank/DDBJ whole genome shotgun (WGS) entry which is preliminary data.</text>
</comment>
<evidence type="ECO:0000256" key="2">
    <source>
        <dbReference type="ARBA" id="ARBA00022448"/>
    </source>
</evidence>
<keyword evidence="4" id="KW-0997">Cell inner membrane</keyword>
<dbReference type="PROSITE" id="PS50850">
    <property type="entry name" value="MFS"/>
    <property type="match status" value="1"/>
</dbReference>
<proteinExistence type="predicted"/>
<evidence type="ECO:0000256" key="3">
    <source>
        <dbReference type="ARBA" id="ARBA00022475"/>
    </source>
</evidence>
<evidence type="ECO:0000256" key="4">
    <source>
        <dbReference type="ARBA" id="ARBA00022519"/>
    </source>
</evidence>
<dbReference type="EMBL" id="JACRSO010000004">
    <property type="protein sequence ID" value="MBC8529826.1"/>
    <property type="molecule type" value="Genomic_DNA"/>
</dbReference>
<comment type="subcellular location">
    <subcellularLocation>
        <location evidence="1">Cell inner membrane</location>
        <topology evidence="1">Multi-pass membrane protein</topology>
    </subcellularLocation>
</comment>
<feature type="transmembrane region" description="Helical" evidence="8">
    <location>
        <begin position="221"/>
        <end position="246"/>
    </location>
</feature>
<keyword evidence="5 8" id="KW-0812">Transmembrane</keyword>
<dbReference type="InterPro" id="IPR036259">
    <property type="entry name" value="MFS_trans_sf"/>
</dbReference>
<accession>A0A926D241</accession>
<feature type="domain" description="Major facilitator superfamily (MFS) profile" evidence="9">
    <location>
        <begin position="222"/>
        <end position="415"/>
    </location>
</feature>
<sequence length="415" mass="45776">MDDTKRRLTRQFIIFQLIAFGSFAPMNYYNVFLKEIGFSSQQIGLWASIGGVIAMVTLPIWGIISDKIRSPKKTYLISMVVYAAIFALMPTAGRMLALSSLPLYALIVLYYLVKQPTHSLQDAWFVSTLSARGVNYSVTRLWGSAGFAVVSLGIGMVVDFTGIDAVFYLAPLLILPLTILCLRFREEDYNTPEYRALEQAEREKQKAQTVKLQPWKLFKNYYFVTAFIMTIVLSIYTAITGSFYAYILEHAGVSAEKYGLISGYGAFVQVACMLFVNRYCRRASLPKLLIAAGIFAVAENVLYAVASNLFMMFIAGTVWGISMGINVTALPTYIYSLVPREYAATAQTFNGTVIMVLAIVGNLAGGYLIASIGIVQYNFGVAALQAVLTLLFALSIPFGRKVLKIPAPDSVVNAQ</sequence>
<evidence type="ECO:0000256" key="6">
    <source>
        <dbReference type="ARBA" id="ARBA00022989"/>
    </source>
</evidence>
<evidence type="ECO:0000313" key="11">
    <source>
        <dbReference type="Proteomes" id="UP000654279"/>
    </source>
</evidence>
<feature type="transmembrane region" description="Helical" evidence="8">
    <location>
        <begin position="375"/>
        <end position="394"/>
    </location>
</feature>
<gene>
    <name evidence="10" type="ORF">H8699_10345</name>
</gene>
<feature type="transmembrane region" description="Helical" evidence="8">
    <location>
        <begin position="141"/>
        <end position="160"/>
    </location>
</feature>
<keyword evidence="3" id="KW-1003">Cell membrane</keyword>
<dbReference type="InterPro" id="IPR020846">
    <property type="entry name" value="MFS_dom"/>
</dbReference>
<feature type="transmembrane region" description="Helical" evidence="8">
    <location>
        <begin position="312"/>
        <end position="336"/>
    </location>
</feature>
<dbReference type="Gene3D" id="1.20.1250.20">
    <property type="entry name" value="MFS general substrate transporter like domains"/>
    <property type="match status" value="2"/>
</dbReference>
<protein>
    <submittedName>
        <fullName evidence="10">MFS transporter</fullName>
    </submittedName>
</protein>
<keyword evidence="11" id="KW-1185">Reference proteome</keyword>
<dbReference type="GO" id="GO:0022857">
    <property type="term" value="F:transmembrane transporter activity"/>
    <property type="evidence" value="ECO:0007669"/>
    <property type="project" value="InterPro"/>
</dbReference>
<dbReference type="RefSeq" id="WP_249285636.1">
    <property type="nucleotide sequence ID" value="NZ_JACRSO010000004.1"/>
</dbReference>
<evidence type="ECO:0000256" key="7">
    <source>
        <dbReference type="ARBA" id="ARBA00023136"/>
    </source>
</evidence>
<dbReference type="Proteomes" id="UP000654279">
    <property type="component" value="Unassembled WGS sequence"/>
</dbReference>
<evidence type="ECO:0000256" key="5">
    <source>
        <dbReference type="ARBA" id="ARBA00022692"/>
    </source>
</evidence>
<evidence type="ECO:0000313" key="10">
    <source>
        <dbReference type="EMBL" id="MBC8529826.1"/>
    </source>
</evidence>
<organism evidence="10 11">
    <name type="scientific">Luoshenia tenuis</name>
    <dbReference type="NCBI Taxonomy" id="2763654"/>
    <lineage>
        <taxon>Bacteria</taxon>
        <taxon>Bacillati</taxon>
        <taxon>Bacillota</taxon>
        <taxon>Clostridia</taxon>
        <taxon>Christensenellales</taxon>
        <taxon>Christensenellaceae</taxon>
        <taxon>Luoshenia</taxon>
    </lineage>
</organism>